<reference evidence="6 7" key="1">
    <citation type="submission" date="2020-09" db="EMBL/GenBank/DDBJ databases">
        <title>Roseomonas.</title>
        <authorList>
            <person name="Zhu W."/>
        </authorList>
    </citation>
    <scope>NUCLEOTIDE SEQUENCE [LARGE SCALE GENOMIC DNA]</scope>
    <source>
        <strain evidence="6 7">573</strain>
    </source>
</reference>
<dbReference type="EMBL" id="JACTNG010000002">
    <property type="protein sequence ID" value="MBO1078149.1"/>
    <property type="molecule type" value="Genomic_DNA"/>
</dbReference>
<evidence type="ECO:0000256" key="3">
    <source>
        <dbReference type="ARBA" id="ARBA00023002"/>
    </source>
</evidence>
<dbReference type="InterPro" id="IPR039650">
    <property type="entry name" value="HdrA-like"/>
</dbReference>
<keyword evidence="7" id="KW-1185">Reference proteome</keyword>
<dbReference type="PANTHER" id="PTHR43498:SF1">
    <property type="entry name" value="COB--COM HETERODISULFIDE REDUCTASE IRON-SULFUR SUBUNIT A"/>
    <property type="match status" value="1"/>
</dbReference>
<evidence type="ECO:0000256" key="4">
    <source>
        <dbReference type="ARBA" id="ARBA00023004"/>
    </source>
</evidence>
<protein>
    <submittedName>
        <fullName evidence="6">FAD-dependent oxidoreductase</fullName>
    </submittedName>
</protein>
<keyword evidence="5" id="KW-0411">Iron-sulfur</keyword>
<dbReference type="Gene3D" id="3.50.50.60">
    <property type="entry name" value="FAD/NAD(P)-binding domain"/>
    <property type="match status" value="1"/>
</dbReference>
<dbReference type="PANTHER" id="PTHR43498">
    <property type="entry name" value="FERREDOXIN:COB-COM HETERODISULFIDE REDUCTASE SUBUNIT A"/>
    <property type="match status" value="1"/>
</dbReference>
<keyword evidence="3" id="KW-0560">Oxidoreductase</keyword>
<name>A0ABS3KKZ6_9PROT</name>
<dbReference type="InterPro" id="IPR036188">
    <property type="entry name" value="FAD/NAD-bd_sf"/>
</dbReference>
<comment type="caution">
    <text evidence="6">The sequence shown here is derived from an EMBL/GenBank/DDBJ whole genome shotgun (WGS) entry which is preliminary data.</text>
</comment>
<keyword evidence="1" id="KW-0004">4Fe-4S</keyword>
<keyword evidence="2" id="KW-0479">Metal-binding</keyword>
<evidence type="ECO:0000313" key="7">
    <source>
        <dbReference type="Proteomes" id="UP001518989"/>
    </source>
</evidence>
<dbReference type="SUPFAM" id="SSF51905">
    <property type="entry name" value="FAD/NAD(P)-binding domain"/>
    <property type="match status" value="1"/>
</dbReference>
<sequence length="442" mass="45995">MTHENAHSAQNKQSPLVSGIAVDVLVCGGGMAGTMAAVAAARGGASVLLVERWGFLGGSATAGAVGQFVGWETAAGRQVIQGLAEEVVQRLERQGGSGGHTHFTMSTGHRMDQVSFDPERLKLVLDQMATEAGVRLLFHATLLDVARQGDAVSAVTVLTKAGPLEVRPRIAIDASGDLDLLARAGAGFLPLEADEAPQPATMMFRFGPIDFSRFEALTSAELQALCRQGVDSGALARAALHQSRVPGTDDGWFNISRVSLDATDPFALSAGEVEGRRQAFAAAGFLAARVPGCEGGRLVALAAQLGIRESRRVRGDVVLTADDLRGERRFPDAIAVGAYPMDIHPARGTGLHFETLGGDRSYEIPFRCLLPAGLGNVLVAGRGISASHGAHASTRVMPTTMAIGQAAGTAAALACAGNGGPRELDAALLRDRLRQDAAFLPD</sequence>
<accession>A0ABS3KKZ6</accession>
<gene>
    <name evidence="6" type="ORF">IAI61_03835</name>
</gene>
<dbReference type="Pfam" id="PF12831">
    <property type="entry name" value="FAD_oxidored"/>
    <property type="match status" value="1"/>
</dbReference>
<evidence type="ECO:0000256" key="1">
    <source>
        <dbReference type="ARBA" id="ARBA00022485"/>
    </source>
</evidence>
<evidence type="ECO:0000256" key="2">
    <source>
        <dbReference type="ARBA" id="ARBA00022723"/>
    </source>
</evidence>
<organism evidence="6 7">
    <name type="scientific">Roseomonas haemaphysalidis</name>
    <dbReference type="NCBI Taxonomy" id="2768162"/>
    <lineage>
        <taxon>Bacteria</taxon>
        <taxon>Pseudomonadati</taxon>
        <taxon>Pseudomonadota</taxon>
        <taxon>Alphaproteobacteria</taxon>
        <taxon>Acetobacterales</taxon>
        <taxon>Roseomonadaceae</taxon>
        <taxon>Roseomonas</taxon>
    </lineage>
</organism>
<evidence type="ECO:0000256" key="5">
    <source>
        <dbReference type="ARBA" id="ARBA00023014"/>
    </source>
</evidence>
<proteinExistence type="predicted"/>
<dbReference type="Proteomes" id="UP001518989">
    <property type="component" value="Unassembled WGS sequence"/>
</dbReference>
<keyword evidence="4" id="KW-0408">Iron</keyword>
<evidence type="ECO:0000313" key="6">
    <source>
        <dbReference type="EMBL" id="MBO1078149.1"/>
    </source>
</evidence>